<reference evidence="1" key="1">
    <citation type="submission" date="2019-11" db="EMBL/GenBank/DDBJ databases">
        <authorList>
            <person name="Feng L."/>
        </authorList>
    </citation>
    <scope>NUCLEOTIDE SEQUENCE</scope>
    <source>
        <strain evidence="1">PclaraLFYP37</strain>
    </source>
</reference>
<dbReference type="AlphaFoldDB" id="A0A6N3B910"/>
<organism evidence="1">
    <name type="scientific">Paraprevotella clara</name>
    <dbReference type="NCBI Taxonomy" id="454154"/>
    <lineage>
        <taxon>Bacteria</taxon>
        <taxon>Pseudomonadati</taxon>
        <taxon>Bacteroidota</taxon>
        <taxon>Bacteroidia</taxon>
        <taxon>Bacteroidales</taxon>
        <taxon>Prevotellaceae</taxon>
        <taxon>Paraprevotella</taxon>
    </lineage>
</organism>
<protein>
    <submittedName>
        <fullName evidence="1">Uncharacterized protein</fullName>
    </submittedName>
</protein>
<evidence type="ECO:0000313" key="1">
    <source>
        <dbReference type="EMBL" id="VYT98520.1"/>
    </source>
</evidence>
<dbReference type="RefSeq" id="WP_412442465.1">
    <property type="nucleotide sequence ID" value="NZ_CACRUT010000010.1"/>
</dbReference>
<proteinExistence type="predicted"/>
<accession>A0A6N3B910</accession>
<sequence length="126" mass="14103">MGKDFIDFLIENPQEIPAALKNEKEKYGIHASHQLEAAIHTRKRMREAPDTKGIAEKINAETRAIAGGDFHSEIEVFELQQTPKEEVNKVAKLINQGTSDILSNPGMSPNEAVTLGILRREIQKEQ</sequence>
<gene>
    <name evidence="1" type="ORF">PCLFYP37_01635</name>
</gene>
<dbReference type="EMBL" id="CACRUT010000010">
    <property type="protein sequence ID" value="VYT98520.1"/>
    <property type="molecule type" value="Genomic_DNA"/>
</dbReference>
<name>A0A6N3B910_9BACT</name>